<keyword evidence="1" id="KW-0812">Transmembrane</keyword>
<dbReference type="GO" id="GO:0006506">
    <property type="term" value="P:GPI anchor biosynthetic process"/>
    <property type="evidence" value="ECO:0007669"/>
    <property type="project" value="TreeGrafter"/>
</dbReference>
<name>A0A9P0KBK7_ACAOB</name>
<dbReference type="GO" id="GO:0000139">
    <property type="term" value="C:Golgi membrane"/>
    <property type="evidence" value="ECO:0007669"/>
    <property type="project" value="InterPro"/>
</dbReference>
<accession>A0A9P0KBK7</accession>
<dbReference type="AlphaFoldDB" id="A0A9P0KBK7"/>
<feature type="transmembrane region" description="Helical" evidence="1">
    <location>
        <begin position="27"/>
        <end position="49"/>
    </location>
</feature>
<keyword evidence="1" id="KW-0472">Membrane</keyword>
<protein>
    <recommendedName>
        <fullName evidence="2">CWH43-like N-terminal domain-containing protein</fullName>
    </recommendedName>
</protein>
<feature type="transmembrane region" description="Helical" evidence="1">
    <location>
        <begin position="196"/>
        <end position="213"/>
    </location>
</feature>
<evidence type="ECO:0000259" key="2">
    <source>
        <dbReference type="Pfam" id="PF10277"/>
    </source>
</evidence>
<keyword evidence="1" id="KW-1133">Transmembrane helix</keyword>
<dbReference type="OrthoDB" id="68581at2759"/>
<evidence type="ECO:0000313" key="3">
    <source>
        <dbReference type="EMBL" id="CAH1971361.1"/>
    </source>
</evidence>
<reference evidence="3" key="1">
    <citation type="submission" date="2022-03" db="EMBL/GenBank/DDBJ databases">
        <authorList>
            <person name="Sayadi A."/>
        </authorList>
    </citation>
    <scope>NUCLEOTIDE SEQUENCE</scope>
</reference>
<feature type="transmembrane region" description="Helical" evidence="1">
    <location>
        <begin position="225"/>
        <end position="249"/>
    </location>
</feature>
<dbReference type="InterPro" id="IPR019402">
    <property type="entry name" value="CWH43_N"/>
</dbReference>
<organism evidence="3 4">
    <name type="scientific">Acanthoscelides obtectus</name>
    <name type="common">Bean weevil</name>
    <name type="synonym">Bruchus obtectus</name>
    <dbReference type="NCBI Taxonomy" id="200917"/>
    <lineage>
        <taxon>Eukaryota</taxon>
        <taxon>Metazoa</taxon>
        <taxon>Ecdysozoa</taxon>
        <taxon>Arthropoda</taxon>
        <taxon>Hexapoda</taxon>
        <taxon>Insecta</taxon>
        <taxon>Pterygota</taxon>
        <taxon>Neoptera</taxon>
        <taxon>Endopterygota</taxon>
        <taxon>Coleoptera</taxon>
        <taxon>Polyphaga</taxon>
        <taxon>Cucujiformia</taxon>
        <taxon>Chrysomeloidea</taxon>
        <taxon>Chrysomelidae</taxon>
        <taxon>Bruchinae</taxon>
        <taxon>Bruchini</taxon>
        <taxon>Acanthoscelides</taxon>
    </lineage>
</organism>
<dbReference type="EMBL" id="CAKOFQ010006784">
    <property type="protein sequence ID" value="CAH1971361.1"/>
    <property type="molecule type" value="Genomic_DNA"/>
</dbReference>
<feature type="transmembrane region" description="Helical" evidence="1">
    <location>
        <begin position="155"/>
        <end position="175"/>
    </location>
</feature>
<sequence length="273" mass="31406">MSREMSRKKDELQENFIVHYSLSFKHVCLLTVSCPFLALIVCFVTAYIFQGNDIHETHCRVFNIVPSISAITGISPQRYLWRISIAFHIGPRFIISAVSRAYHLNQINEEAPTDLKIKARFWLNFAFWTNLIETGALCGVTYISNRENYPVHEKLFITFMVSSLLHMIACIKGNKIVAKTRNDMLCMRKALQLKQTLLNVSLISTIGLVVFFLEHRLLCHRMAFSMFALCEYVIALANMAFHITVILDFPTEHFIVARNLNISTQTKPNEKVN</sequence>
<evidence type="ECO:0000256" key="1">
    <source>
        <dbReference type="SAM" id="Phobius"/>
    </source>
</evidence>
<evidence type="ECO:0000313" key="4">
    <source>
        <dbReference type="Proteomes" id="UP001152888"/>
    </source>
</evidence>
<dbReference type="Proteomes" id="UP001152888">
    <property type="component" value="Unassembled WGS sequence"/>
</dbReference>
<dbReference type="InterPro" id="IPR039545">
    <property type="entry name" value="PGAP2"/>
</dbReference>
<feature type="transmembrane region" description="Helical" evidence="1">
    <location>
        <begin position="79"/>
        <end position="102"/>
    </location>
</feature>
<feature type="transmembrane region" description="Helical" evidence="1">
    <location>
        <begin position="122"/>
        <end position="143"/>
    </location>
</feature>
<dbReference type="GO" id="GO:0005789">
    <property type="term" value="C:endoplasmic reticulum membrane"/>
    <property type="evidence" value="ECO:0007669"/>
    <property type="project" value="TreeGrafter"/>
</dbReference>
<keyword evidence="4" id="KW-1185">Reference proteome</keyword>
<dbReference type="Pfam" id="PF10277">
    <property type="entry name" value="Frag1"/>
    <property type="match status" value="1"/>
</dbReference>
<gene>
    <name evidence="3" type="ORF">ACAOBT_LOCUS9388</name>
</gene>
<dbReference type="PANTHER" id="PTHR12892:SF17">
    <property type="entry name" value="POST-GPI ATTACHMENT TO PROTEINS FACTOR 2-LIKE"/>
    <property type="match status" value="1"/>
</dbReference>
<feature type="domain" description="CWH43-like N-terminal" evidence="2">
    <location>
        <begin position="24"/>
        <end position="251"/>
    </location>
</feature>
<proteinExistence type="predicted"/>
<dbReference type="PANTHER" id="PTHR12892">
    <property type="entry name" value="FGF RECEPTOR ACTIVATING PROTEIN 1"/>
    <property type="match status" value="1"/>
</dbReference>
<comment type="caution">
    <text evidence="3">The sequence shown here is derived from an EMBL/GenBank/DDBJ whole genome shotgun (WGS) entry which is preliminary data.</text>
</comment>